<dbReference type="Gene3D" id="3.40.50.1820">
    <property type="entry name" value="alpha/beta hydrolase"/>
    <property type="match status" value="1"/>
</dbReference>
<dbReference type="EMBL" id="JBHSMX010000011">
    <property type="protein sequence ID" value="MFC5520841.1"/>
    <property type="molecule type" value="Genomic_DNA"/>
</dbReference>
<keyword evidence="2" id="KW-1185">Reference proteome</keyword>
<evidence type="ECO:0000313" key="1">
    <source>
        <dbReference type="EMBL" id="MFC5520841.1"/>
    </source>
</evidence>
<protein>
    <submittedName>
        <fullName evidence="1">Esterase</fullName>
    </submittedName>
</protein>
<reference evidence="2" key="1">
    <citation type="journal article" date="2019" name="Int. J. Syst. Evol. Microbiol.">
        <title>The Global Catalogue of Microorganisms (GCM) 10K type strain sequencing project: providing services to taxonomists for standard genome sequencing and annotation.</title>
        <authorList>
            <consortium name="The Broad Institute Genomics Platform"/>
            <consortium name="The Broad Institute Genome Sequencing Center for Infectious Disease"/>
            <person name="Wu L."/>
            <person name="Ma J."/>
        </authorList>
    </citation>
    <scope>NUCLEOTIDE SEQUENCE [LARGE SCALE GENOMIC DNA]</scope>
    <source>
        <strain evidence="2">CGMCC 4.7277</strain>
    </source>
</reference>
<sequence>MSSVTLRSIGSFHVGGHGRRLAGLPTQHRRTVAGGAPRVVDPNGDYVVGQMYAQEYRLAAPRHALPVLLWHGGGMTGSHWESTPDGRTGWLWRLLEAGFDAFVTDAAERGRASWAPWPQIYAEAPLFRTKQEAWHMFRIGPEGGYDSEPGRRRPFVGQQFPVQAFDDFAQQWVPRWADHEDMTQAAYDVLIERVGPCIIVAHSQGGGYAIAAAQRHPRLVRAVVAIEPAGTCGNAAGAPQPHLAVWGDHLLKPGHPVWAGYRSAADSYWHDAILAGQPYATLDLPVHGIHGNSHFPMLDRNSDHVFSEVLHWLESQRL</sequence>
<dbReference type="Proteomes" id="UP001596084">
    <property type="component" value="Unassembled WGS sequence"/>
</dbReference>
<dbReference type="RefSeq" id="WP_174548576.1">
    <property type="nucleotide sequence ID" value="NZ_JBHSMX010000011.1"/>
</dbReference>
<gene>
    <name evidence="1" type="ORF">ACFPP7_07905</name>
</gene>
<comment type="caution">
    <text evidence="1">The sequence shown here is derived from an EMBL/GenBank/DDBJ whole genome shotgun (WGS) entry which is preliminary data.</text>
</comment>
<evidence type="ECO:0000313" key="2">
    <source>
        <dbReference type="Proteomes" id="UP001596084"/>
    </source>
</evidence>
<dbReference type="PANTHER" id="PTHR43194">
    <property type="entry name" value="HYDROLASE ALPHA/BETA FOLD FAMILY"/>
    <property type="match status" value="1"/>
</dbReference>
<dbReference type="InterPro" id="IPR029058">
    <property type="entry name" value="AB_hydrolase_fold"/>
</dbReference>
<proteinExistence type="predicted"/>
<dbReference type="SUPFAM" id="SSF53474">
    <property type="entry name" value="alpha/beta-Hydrolases"/>
    <property type="match status" value="1"/>
</dbReference>
<dbReference type="CDD" id="cd12808">
    <property type="entry name" value="Esterase_713_like-1"/>
    <property type="match status" value="1"/>
</dbReference>
<dbReference type="PANTHER" id="PTHR43194:SF5">
    <property type="entry name" value="PIMELOYL-[ACYL-CARRIER PROTEIN] METHYL ESTER ESTERASE"/>
    <property type="match status" value="1"/>
</dbReference>
<name>A0ABW0Q8F8_9BURK</name>
<dbReference type="InterPro" id="IPR050228">
    <property type="entry name" value="Carboxylesterase_BioH"/>
</dbReference>
<accession>A0ABW0Q8F8</accession>
<organism evidence="1 2">
    <name type="scientific">Polaromonas jejuensis</name>
    <dbReference type="NCBI Taxonomy" id="457502"/>
    <lineage>
        <taxon>Bacteria</taxon>
        <taxon>Pseudomonadati</taxon>
        <taxon>Pseudomonadota</taxon>
        <taxon>Betaproteobacteria</taxon>
        <taxon>Burkholderiales</taxon>
        <taxon>Comamonadaceae</taxon>
        <taxon>Polaromonas</taxon>
    </lineage>
</organism>